<dbReference type="GO" id="GO:0016020">
    <property type="term" value="C:membrane"/>
    <property type="evidence" value="ECO:0007669"/>
    <property type="project" value="UniProtKB-SubCell"/>
</dbReference>
<dbReference type="PANTHER" id="PTHR15549">
    <property type="entry name" value="PAIRED IMMUNOGLOBULIN-LIKE TYPE 2 RECEPTOR"/>
    <property type="match status" value="1"/>
</dbReference>
<dbReference type="GO" id="GO:0071944">
    <property type="term" value="C:cell periphery"/>
    <property type="evidence" value="ECO:0007669"/>
    <property type="project" value="UniProtKB-ARBA"/>
</dbReference>
<proteinExistence type="predicted"/>
<keyword evidence="4 6" id="KW-0472">Membrane</keyword>
<organism evidence="7 8">
    <name type="scientific">Penicillium coprophilum</name>
    <dbReference type="NCBI Taxonomy" id="36646"/>
    <lineage>
        <taxon>Eukaryota</taxon>
        <taxon>Fungi</taxon>
        <taxon>Dikarya</taxon>
        <taxon>Ascomycota</taxon>
        <taxon>Pezizomycotina</taxon>
        <taxon>Eurotiomycetes</taxon>
        <taxon>Eurotiomycetidae</taxon>
        <taxon>Eurotiales</taxon>
        <taxon>Aspergillaceae</taxon>
        <taxon>Penicillium</taxon>
    </lineage>
</organism>
<feature type="transmembrane region" description="Helical" evidence="6">
    <location>
        <begin position="129"/>
        <end position="152"/>
    </location>
</feature>
<comment type="caution">
    <text evidence="7">The sequence shown here is derived from an EMBL/GenBank/DDBJ whole genome shotgun (WGS) entry which is preliminary data.</text>
</comment>
<evidence type="ECO:0000256" key="5">
    <source>
        <dbReference type="SAM" id="MobiDB-lite"/>
    </source>
</evidence>
<reference evidence="8" key="1">
    <citation type="journal article" date="2017" name="Nat. Microbiol.">
        <title>Global analysis of biosynthetic gene clusters reveals vast potential of secondary metabolite production in Penicillium species.</title>
        <authorList>
            <person name="Nielsen J.C."/>
            <person name="Grijseels S."/>
            <person name="Prigent S."/>
            <person name="Ji B."/>
            <person name="Dainat J."/>
            <person name="Nielsen K.F."/>
            <person name="Frisvad J.C."/>
            <person name="Workman M."/>
            <person name="Nielsen J."/>
        </authorList>
    </citation>
    <scope>NUCLEOTIDE SEQUENCE [LARGE SCALE GENOMIC DNA]</scope>
    <source>
        <strain evidence="8">IBT 31321</strain>
    </source>
</reference>
<evidence type="ECO:0000256" key="4">
    <source>
        <dbReference type="ARBA" id="ARBA00023136"/>
    </source>
</evidence>
<dbReference type="AlphaFoldDB" id="A0A1V6V6F7"/>
<dbReference type="STRING" id="36646.A0A1V6V6F7"/>
<dbReference type="Proteomes" id="UP000191500">
    <property type="component" value="Unassembled WGS sequence"/>
</dbReference>
<evidence type="ECO:0000256" key="6">
    <source>
        <dbReference type="SAM" id="Phobius"/>
    </source>
</evidence>
<feature type="compositionally biased region" description="Low complexity" evidence="5">
    <location>
        <begin position="173"/>
        <end position="188"/>
    </location>
</feature>
<dbReference type="PANTHER" id="PTHR15549:SF27">
    <property type="entry name" value="CHITIN-BINDING TYPE-1 DOMAIN-CONTAINING PROTEIN"/>
    <property type="match status" value="1"/>
</dbReference>
<dbReference type="InterPro" id="IPR051694">
    <property type="entry name" value="Immunoregulatory_rcpt-like"/>
</dbReference>
<evidence type="ECO:0000256" key="3">
    <source>
        <dbReference type="ARBA" id="ARBA00022989"/>
    </source>
</evidence>
<sequence length="234" mass="24509">MALVSPPKKTAAKPGNPFTPVAPVAQNVQPVKMTTANVYKANNWFCCAEGTSAFQKKNGYVGCTDNISTLDNSLSLLKIRYHGTTSTPTPSTTIASTTPGITTTTSTTKSSHSATNSASSSSSSSNTGAIAGGVVGGVAGLVILAGLLWFVLRRRNRVKKSIRTPTDPSPLMSSAPGSSVPGSSVPGSNIVEYYNKGPERPQELAGRNENKPPQELGGRDENMVHELPSQTIYR</sequence>
<feature type="region of interest" description="Disordered" evidence="5">
    <location>
        <begin position="85"/>
        <end position="127"/>
    </location>
</feature>
<gene>
    <name evidence="7" type="ORF">PENCOP_c001G03312</name>
</gene>
<comment type="subcellular location">
    <subcellularLocation>
        <location evidence="1">Membrane</location>
        <topology evidence="1">Single-pass membrane protein</topology>
    </subcellularLocation>
</comment>
<keyword evidence="8" id="KW-1185">Reference proteome</keyword>
<feature type="region of interest" description="Disordered" evidence="5">
    <location>
        <begin position="162"/>
        <end position="234"/>
    </location>
</feature>
<feature type="compositionally biased region" description="Basic and acidic residues" evidence="5">
    <location>
        <begin position="197"/>
        <end position="224"/>
    </location>
</feature>
<dbReference type="Gene3D" id="1.20.5.510">
    <property type="entry name" value="Single helix bin"/>
    <property type="match status" value="1"/>
</dbReference>
<evidence type="ECO:0000313" key="8">
    <source>
        <dbReference type="Proteomes" id="UP000191500"/>
    </source>
</evidence>
<evidence type="ECO:0008006" key="9">
    <source>
        <dbReference type="Google" id="ProtNLM"/>
    </source>
</evidence>
<keyword evidence="3 6" id="KW-1133">Transmembrane helix</keyword>
<protein>
    <recommendedName>
        <fullName evidence="9">Mid2 domain-containing protein</fullName>
    </recommendedName>
</protein>
<evidence type="ECO:0000313" key="7">
    <source>
        <dbReference type="EMBL" id="OQE46275.1"/>
    </source>
</evidence>
<evidence type="ECO:0000256" key="1">
    <source>
        <dbReference type="ARBA" id="ARBA00004167"/>
    </source>
</evidence>
<dbReference type="EMBL" id="MDDG01000001">
    <property type="protein sequence ID" value="OQE46275.1"/>
    <property type="molecule type" value="Genomic_DNA"/>
</dbReference>
<name>A0A1V6V6F7_9EURO</name>
<evidence type="ECO:0000256" key="2">
    <source>
        <dbReference type="ARBA" id="ARBA00022692"/>
    </source>
</evidence>
<keyword evidence="2 6" id="KW-0812">Transmembrane</keyword>
<accession>A0A1V6V6F7</accession>